<reference evidence="1" key="1">
    <citation type="submission" date="2018-05" db="EMBL/GenBank/DDBJ databases">
        <authorList>
            <person name="Lanie J.A."/>
            <person name="Ng W.-L."/>
            <person name="Kazmierczak K.M."/>
            <person name="Andrzejewski T.M."/>
            <person name="Davidsen T.M."/>
            <person name="Wayne K.J."/>
            <person name="Tettelin H."/>
            <person name="Glass J.I."/>
            <person name="Rusch D."/>
            <person name="Podicherti R."/>
            <person name="Tsui H.-C.T."/>
            <person name="Winkler M.E."/>
        </authorList>
    </citation>
    <scope>NUCLEOTIDE SEQUENCE</scope>
</reference>
<sequence length="33" mass="3554">MGEIFPVQRVLRDSHGTAIASDRLTDGISASPR</sequence>
<name>A0A382TLB4_9ZZZZ</name>
<proteinExistence type="predicted"/>
<dbReference type="EMBL" id="UINC01137512">
    <property type="protein sequence ID" value="SVD22894.1"/>
    <property type="molecule type" value="Genomic_DNA"/>
</dbReference>
<feature type="non-terminal residue" evidence="1">
    <location>
        <position position="33"/>
    </location>
</feature>
<organism evidence="1">
    <name type="scientific">marine metagenome</name>
    <dbReference type="NCBI Taxonomy" id="408172"/>
    <lineage>
        <taxon>unclassified sequences</taxon>
        <taxon>metagenomes</taxon>
        <taxon>ecological metagenomes</taxon>
    </lineage>
</organism>
<evidence type="ECO:0000313" key="1">
    <source>
        <dbReference type="EMBL" id="SVD22894.1"/>
    </source>
</evidence>
<dbReference type="AlphaFoldDB" id="A0A382TLB4"/>
<protein>
    <submittedName>
        <fullName evidence="1">Uncharacterized protein</fullName>
    </submittedName>
</protein>
<gene>
    <name evidence="1" type="ORF">METZ01_LOCUS375748</name>
</gene>
<accession>A0A382TLB4</accession>